<gene>
    <name evidence="8" type="ORF">EB796_004729</name>
</gene>
<accession>A0A7J7KFG4</accession>
<dbReference type="PROSITE" id="PS50103">
    <property type="entry name" value="ZF_C3H1"/>
    <property type="match status" value="1"/>
</dbReference>
<dbReference type="CDD" id="cd16539">
    <property type="entry name" value="RING-HC_RNF113A_B"/>
    <property type="match status" value="1"/>
</dbReference>
<sequence>MLAMDESDAKPETCTFTFKKSKRKTQQQTRRKQSSSSDDESSAVVRKERTIDIKNPLKQCTSLKALKRKHGRDRGSSSSSGSEVDDITTSYKSKRTTVREGPRDMGATATVEIDTEIGTDAQAIYSKTLEINKELKGKEDDKIYRGVAAYQQFIEKKDTIHGNAASGFNRKGPMRAPAHLRATVRWDYQPDVCKDYKETGFCGFGDSCKFMHDRGDYKHGWQLEREEANGVEEEDMSKYEISSDEEDIPFKCSICRDTFKDPVITKCRHYFCESCALKHFKKSRRCFNCGQQTNGIFNPAKAIIAKMKVIHEPDITSQNSDVEDNIQGLQEGQ</sequence>
<dbReference type="InterPro" id="IPR017907">
    <property type="entry name" value="Znf_RING_CS"/>
</dbReference>
<dbReference type="PANTHER" id="PTHR12930:SF0">
    <property type="entry name" value="RING FINGER PROTEIN 113B"/>
    <property type="match status" value="1"/>
</dbReference>
<evidence type="ECO:0000313" key="8">
    <source>
        <dbReference type="EMBL" id="KAF6036975.1"/>
    </source>
</evidence>
<feature type="compositionally biased region" description="Basic residues" evidence="5">
    <location>
        <begin position="19"/>
        <end position="33"/>
    </location>
</feature>
<dbReference type="InterPro" id="IPR000571">
    <property type="entry name" value="Znf_CCCH"/>
</dbReference>
<evidence type="ECO:0000313" key="9">
    <source>
        <dbReference type="Proteomes" id="UP000593567"/>
    </source>
</evidence>
<dbReference type="Pfam" id="PF00642">
    <property type="entry name" value="zf-CCCH"/>
    <property type="match status" value="1"/>
</dbReference>
<feature type="zinc finger region" description="C3H1-type" evidence="4">
    <location>
        <begin position="187"/>
        <end position="215"/>
    </location>
</feature>
<feature type="domain" description="C3H1-type" evidence="7">
    <location>
        <begin position="187"/>
        <end position="215"/>
    </location>
</feature>
<dbReference type="SMART" id="SM00356">
    <property type="entry name" value="ZnF_C3H1"/>
    <property type="match status" value="1"/>
</dbReference>
<dbReference type="Proteomes" id="UP000593567">
    <property type="component" value="Unassembled WGS sequence"/>
</dbReference>
<keyword evidence="1 4" id="KW-0479">Metal-binding</keyword>
<feature type="domain" description="RING-type" evidence="6">
    <location>
        <begin position="252"/>
        <end position="289"/>
    </location>
</feature>
<dbReference type="AlphaFoldDB" id="A0A7J7KFG4"/>
<dbReference type="GO" id="GO:0005684">
    <property type="term" value="C:U2-type spliceosomal complex"/>
    <property type="evidence" value="ECO:0007669"/>
    <property type="project" value="TreeGrafter"/>
</dbReference>
<evidence type="ECO:0000259" key="7">
    <source>
        <dbReference type="PROSITE" id="PS50103"/>
    </source>
</evidence>
<evidence type="ECO:0000256" key="5">
    <source>
        <dbReference type="SAM" id="MobiDB-lite"/>
    </source>
</evidence>
<name>A0A7J7KFG4_BUGNE</name>
<keyword evidence="3 4" id="KW-0862">Zinc</keyword>
<dbReference type="InterPro" id="IPR013083">
    <property type="entry name" value="Znf_RING/FYVE/PHD"/>
</dbReference>
<dbReference type="FunFam" id="3.30.40.10:FF:000045">
    <property type="entry name" value="RING finger protein 113A"/>
    <property type="match status" value="1"/>
</dbReference>
<dbReference type="GO" id="GO:0034247">
    <property type="term" value="P:snoRNA splicing"/>
    <property type="evidence" value="ECO:0007669"/>
    <property type="project" value="TreeGrafter"/>
</dbReference>
<comment type="caution">
    <text evidence="8">The sequence shown here is derived from an EMBL/GenBank/DDBJ whole genome shotgun (WGS) entry which is preliminary data.</text>
</comment>
<keyword evidence="2 4" id="KW-0863">Zinc-finger</keyword>
<evidence type="ECO:0000256" key="4">
    <source>
        <dbReference type="PROSITE-ProRule" id="PRU00723"/>
    </source>
</evidence>
<organism evidence="8 9">
    <name type="scientific">Bugula neritina</name>
    <name type="common">Brown bryozoan</name>
    <name type="synonym">Sertularia neritina</name>
    <dbReference type="NCBI Taxonomy" id="10212"/>
    <lineage>
        <taxon>Eukaryota</taxon>
        <taxon>Metazoa</taxon>
        <taxon>Spiralia</taxon>
        <taxon>Lophotrochozoa</taxon>
        <taxon>Bryozoa</taxon>
        <taxon>Gymnolaemata</taxon>
        <taxon>Cheilostomatida</taxon>
        <taxon>Flustrina</taxon>
        <taxon>Buguloidea</taxon>
        <taxon>Bugulidae</taxon>
        <taxon>Bugula</taxon>
    </lineage>
</organism>
<evidence type="ECO:0000256" key="3">
    <source>
        <dbReference type="ARBA" id="ARBA00022833"/>
    </source>
</evidence>
<dbReference type="Pfam" id="PF13923">
    <property type="entry name" value="zf-C3HC4_2"/>
    <property type="match status" value="1"/>
</dbReference>
<dbReference type="InterPro" id="IPR001841">
    <property type="entry name" value="Znf_RING"/>
</dbReference>
<protein>
    <submittedName>
        <fullName evidence="8">RNF113A</fullName>
    </submittedName>
</protein>
<proteinExistence type="predicted"/>
<dbReference type="OrthoDB" id="25761at2759"/>
<dbReference type="PROSITE" id="PS00518">
    <property type="entry name" value="ZF_RING_1"/>
    <property type="match status" value="1"/>
</dbReference>
<dbReference type="SUPFAM" id="SSF57850">
    <property type="entry name" value="RING/U-box"/>
    <property type="match status" value="1"/>
</dbReference>
<feature type="region of interest" description="Disordered" evidence="5">
    <location>
        <begin position="1"/>
        <end position="103"/>
    </location>
</feature>
<dbReference type="PANTHER" id="PTHR12930">
    <property type="entry name" value="ZINC FINGER PROTEIN 183"/>
    <property type="match status" value="1"/>
</dbReference>
<dbReference type="GO" id="GO:0008270">
    <property type="term" value="F:zinc ion binding"/>
    <property type="evidence" value="ECO:0007669"/>
    <property type="project" value="UniProtKB-KW"/>
</dbReference>
<dbReference type="EMBL" id="VXIV02000642">
    <property type="protein sequence ID" value="KAF6036975.1"/>
    <property type="molecule type" value="Genomic_DNA"/>
</dbReference>
<dbReference type="InterPro" id="IPR036855">
    <property type="entry name" value="Znf_CCCH_sf"/>
</dbReference>
<dbReference type="InterPro" id="IPR039971">
    <property type="entry name" value="CWC24-like"/>
</dbReference>
<dbReference type="SUPFAM" id="SSF90229">
    <property type="entry name" value="CCCH zinc finger"/>
    <property type="match status" value="1"/>
</dbReference>
<dbReference type="Gene3D" id="3.30.40.10">
    <property type="entry name" value="Zinc/RING finger domain, C3HC4 (zinc finger)"/>
    <property type="match status" value="1"/>
</dbReference>
<evidence type="ECO:0000256" key="1">
    <source>
        <dbReference type="ARBA" id="ARBA00022723"/>
    </source>
</evidence>
<dbReference type="SMART" id="SM00184">
    <property type="entry name" value="RING"/>
    <property type="match status" value="1"/>
</dbReference>
<keyword evidence="9" id="KW-1185">Reference proteome</keyword>
<reference evidence="8" key="1">
    <citation type="submission" date="2020-06" db="EMBL/GenBank/DDBJ databases">
        <title>Draft genome of Bugula neritina, a colonial animal packing powerful symbionts and potential medicines.</title>
        <authorList>
            <person name="Rayko M."/>
        </authorList>
    </citation>
    <scope>NUCLEOTIDE SEQUENCE [LARGE SCALE GENOMIC DNA]</scope>
    <source>
        <strain evidence="8">Kwan_BN1</strain>
    </source>
</reference>
<dbReference type="PROSITE" id="PS50089">
    <property type="entry name" value="ZF_RING_2"/>
    <property type="match status" value="1"/>
</dbReference>
<evidence type="ECO:0000259" key="6">
    <source>
        <dbReference type="PROSITE" id="PS50089"/>
    </source>
</evidence>
<evidence type="ECO:0000256" key="2">
    <source>
        <dbReference type="ARBA" id="ARBA00022771"/>
    </source>
</evidence>